<dbReference type="Proteomes" id="UP000327085">
    <property type="component" value="Unassembled WGS sequence"/>
</dbReference>
<dbReference type="AlphaFoldDB" id="A0A5E4GQ99"/>
<gene>
    <name evidence="2" type="ORF">ALMOND_2B000809</name>
</gene>
<accession>A0A5E4GQ99</accession>
<sequence>PVASLFFAHILAPRTHPSRRCNPGSSPPSHRSSWSHSSTSPTSPPHSKTSRANNGTSWLSASYDPPLPAVLALLYP</sequence>
<organism evidence="2 3">
    <name type="scientific">Prunus dulcis</name>
    <name type="common">Almond</name>
    <name type="synonym">Amygdalus dulcis</name>
    <dbReference type="NCBI Taxonomy" id="3755"/>
    <lineage>
        <taxon>Eukaryota</taxon>
        <taxon>Viridiplantae</taxon>
        <taxon>Streptophyta</taxon>
        <taxon>Embryophyta</taxon>
        <taxon>Tracheophyta</taxon>
        <taxon>Spermatophyta</taxon>
        <taxon>Magnoliopsida</taxon>
        <taxon>eudicotyledons</taxon>
        <taxon>Gunneridae</taxon>
        <taxon>Pentapetalae</taxon>
        <taxon>rosids</taxon>
        <taxon>fabids</taxon>
        <taxon>Rosales</taxon>
        <taxon>Rosaceae</taxon>
        <taxon>Amygdaloideae</taxon>
        <taxon>Amygdaleae</taxon>
        <taxon>Prunus</taxon>
    </lineage>
</organism>
<evidence type="ECO:0000313" key="2">
    <source>
        <dbReference type="EMBL" id="VVA41880.1"/>
    </source>
</evidence>
<feature type="non-terminal residue" evidence="2">
    <location>
        <position position="1"/>
    </location>
</feature>
<name>A0A5E4GQ99_PRUDU</name>
<dbReference type="EMBL" id="CABIKO010001628">
    <property type="protein sequence ID" value="VVA41880.1"/>
    <property type="molecule type" value="Genomic_DNA"/>
</dbReference>
<feature type="compositionally biased region" description="Low complexity" evidence="1">
    <location>
        <begin position="27"/>
        <end position="47"/>
    </location>
</feature>
<evidence type="ECO:0000313" key="3">
    <source>
        <dbReference type="Proteomes" id="UP000327085"/>
    </source>
</evidence>
<protein>
    <submittedName>
        <fullName evidence="2">Uncharacterized protein</fullName>
    </submittedName>
</protein>
<feature type="compositionally biased region" description="Polar residues" evidence="1">
    <location>
        <begin position="51"/>
        <end position="60"/>
    </location>
</feature>
<feature type="region of interest" description="Disordered" evidence="1">
    <location>
        <begin position="15"/>
        <end position="64"/>
    </location>
</feature>
<dbReference type="InParanoid" id="A0A5E4GQ99"/>
<reference evidence="3" key="1">
    <citation type="journal article" date="2020" name="Plant J.">
        <title>Transposons played a major role in the diversification between the closely related almond and peach genomes: results from the almond genome sequence.</title>
        <authorList>
            <person name="Alioto T."/>
            <person name="Alexiou K.G."/>
            <person name="Bardil A."/>
            <person name="Barteri F."/>
            <person name="Castanera R."/>
            <person name="Cruz F."/>
            <person name="Dhingra A."/>
            <person name="Duval H."/>
            <person name="Fernandez I Marti A."/>
            <person name="Frias L."/>
            <person name="Galan B."/>
            <person name="Garcia J.L."/>
            <person name="Howad W."/>
            <person name="Gomez-Garrido J."/>
            <person name="Gut M."/>
            <person name="Julca I."/>
            <person name="Morata J."/>
            <person name="Puigdomenech P."/>
            <person name="Ribeca P."/>
            <person name="Rubio Cabetas M.J."/>
            <person name="Vlasova A."/>
            <person name="Wirthensohn M."/>
            <person name="Garcia-Mas J."/>
            <person name="Gabaldon T."/>
            <person name="Casacuberta J.M."/>
            <person name="Arus P."/>
        </authorList>
    </citation>
    <scope>NUCLEOTIDE SEQUENCE [LARGE SCALE GENOMIC DNA]</scope>
    <source>
        <strain evidence="3">cv. Texas</strain>
    </source>
</reference>
<dbReference type="Gramene" id="VVA41880">
    <property type="protein sequence ID" value="VVA41880"/>
    <property type="gene ID" value="Prudul26B000809"/>
</dbReference>
<evidence type="ECO:0000256" key="1">
    <source>
        <dbReference type="SAM" id="MobiDB-lite"/>
    </source>
</evidence>
<proteinExistence type="predicted"/>